<evidence type="ECO:0000256" key="1">
    <source>
        <dbReference type="SAM" id="SignalP"/>
    </source>
</evidence>
<dbReference type="EMBL" id="AP018049">
    <property type="protein sequence ID" value="BBA28690.1"/>
    <property type="molecule type" value="Genomic_DNA"/>
</dbReference>
<protein>
    <recommendedName>
        <fullName evidence="4">YncE family protein</fullName>
    </recommendedName>
</protein>
<sequence>MKKNLLTLGVILMSALTFTACSDDNDFTYTQPAVSNTDVYVACAGNWNANDGTVGILDYNSESRPTAPYIYSDAYRTQNGIGIGDAQDLIVFGTKLVVTCTTSSKVEVLNRMGKKEQTIKLHNASPRYLATDGNYVYFSAYNGKVYKMNPNNAQKPLVDSVEVGDHPEALSVANGKLYANISGYGKGNTVAVVDCNSFKKTKTLTVGKNPYNQSIAVGNDVYFVSMFKNDDALVQKINAKNDEVKKLFKASSIAYSAKKNALVCLYATYYDTNKRFFIYDLATGKETDLDMTGLHNPSQVNVDRYGNIYVIDIPSYTVPSEVFYYSPEGKLIQGNIQVGYSAQNVRFAN</sequence>
<dbReference type="OrthoDB" id="792648at2"/>
<evidence type="ECO:0000313" key="2">
    <source>
        <dbReference type="EMBL" id="BBA28690.1"/>
    </source>
</evidence>
<accession>A0A250KG92</accession>
<reference evidence="2 3" key="1">
    <citation type="submission" date="2017-05" db="EMBL/GenBank/DDBJ databases">
        <title>whole genome sequence of Prevotella melaninogenica GAI 07411.</title>
        <authorList>
            <person name="Kondo Y."/>
            <person name="Hoshino T."/>
        </authorList>
    </citation>
    <scope>NUCLEOTIDE SEQUENCE [LARGE SCALE GENOMIC DNA]</scope>
    <source>
        <strain evidence="2 3">GAI 07411</strain>
    </source>
</reference>
<evidence type="ECO:0000313" key="3">
    <source>
        <dbReference type="Proteomes" id="UP000267517"/>
    </source>
</evidence>
<feature type="chain" id="PRO_5013055282" description="YncE family protein" evidence="1">
    <location>
        <begin position="23"/>
        <end position="349"/>
    </location>
</feature>
<organism evidence="2 3">
    <name type="scientific">Prevotella melaninogenica</name>
    <dbReference type="NCBI Taxonomy" id="28132"/>
    <lineage>
        <taxon>Bacteria</taxon>
        <taxon>Pseudomonadati</taxon>
        <taxon>Bacteroidota</taxon>
        <taxon>Bacteroidia</taxon>
        <taxon>Bacteroidales</taxon>
        <taxon>Prevotellaceae</taxon>
        <taxon>Prevotella</taxon>
    </lineage>
</organism>
<dbReference type="RefSeq" id="WP_120173890.1">
    <property type="nucleotide sequence ID" value="NZ_AP018049.1"/>
</dbReference>
<dbReference type="SUPFAM" id="SSF63825">
    <property type="entry name" value="YWTD domain"/>
    <property type="match status" value="1"/>
</dbReference>
<proteinExistence type="predicted"/>
<dbReference type="PROSITE" id="PS51257">
    <property type="entry name" value="PROKAR_LIPOPROTEIN"/>
    <property type="match status" value="1"/>
</dbReference>
<dbReference type="InterPro" id="IPR015943">
    <property type="entry name" value="WD40/YVTN_repeat-like_dom_sf"/>
</dbReference>
<name>A0A250KG92_9BACT</name>
<dbReference type="Proteomes" id="UP000267517">
    <property type="component" value="Chromosome I"/>
</dbReference>
<dbReference type="AlphaFoldDB" id="A0A250KG92"/>
<evidence type="ECO:0008006" key="4">
    <source>
        <dbReference type="Google" id="ProtNLM"/>
    </source>
</evidence>
<dbReference type="Gene3D" id="2.130.10.10">
    <property type="entry name" value="YVTN repeat-like/Quinoprotein amine dehydrogenase"/>
    <property type="match status" value="1"/>
</dbReference>
<gene>
    <name evidence="2" type="ORF">PMEL1_00594</name>
</gene>
<feature type="signal peptide" evidence="1">
    <location>
        <begin position="1"/>
        <end position="22"/>
    </location>
</feature>
<keyword evidence="1" id="KW-0732">Signal</keyword>